<dbReference type="RefSeq" id="WP_006366772.1">
    <property type="nucleotide sequence ID" value="NZ_AASE01000016.1"/>
</dbReference>
<organism evidence="1 2">
    <name type="scientific">Chlorobium ferrooxidans DSM 13031</name>
    <dbReference type="NCBI Taxonomy" id="377431"/>
    <lineage>
        <taxon>Bacteria</taxon>
        <taxon>Pseudomonadati</taxon>
        <taxon>Chlorobiota</taxon>
        <taxon>Chlorobiia</taxon>
        <taxon>Chlorobiales</taxon>
        <taxon>Chlorobiaceae</taxon>
        <taxon>Chlorobium/Pelodictyon group</taxon>
        <taxon>Chlorobium</taxon>
    </lineage>
</organism>
<evidence type="ECO:0008006" key="3">
    <source>
        <dbReference type="Google" id="ProtNLM"/>
    </source>
</evidence>
<evidence type="ECO:0000313" key="2">
    <source>
        <dbReference type="Proteomes" id="UP000004162"/>
    </source>
</evidence>
<keyword evidence="2" id="KW-1185">Reference proteome</keyword>
<accession>Q0YQL1</accession>
<reference evidence="1 2" key="1">
    <citation type="submission" date="2006-07" db="EMBL/GenBank/DDBJ databases">
        <title>Annotation of the draft genome assembly of Chlorobium ferroxidans DSM 13031.</title>
        <authorList>
            <consortium name="US DOE Joint Genome Institute (JGI-ORNL)"/>
            <person name="Larimer F."/>
            <person name="Land M."/>
            <person name="Hauser L."/>
        </authorList>
    </citation>
    <scope>NUCLEOTIDE SEQUENCE [LARGE SCALE GENOMIC DNA]</scope>
    <source>
        <strain evidence="1 2">DSM 13031</strain>
    </source>
</reference>
<reference evidence="1 2" key="2">
    <citation type="submission" date="2006-07" db="EMBL/GenBank/DDBJ databases">
        <title>Sequencing of the draft genome and assembly of Chlorobium ferroxidans DSM 13031.</title>
        <authorList>
            <consortium name="US DOE Joint Genome Institute (JGI-PGF)"/>
            <person name="Copeland A."/>
            <person name="Lucas S."/>
            <person name="Lapidus A."/>
            <person name="Barry K."/>
            <person name="Glavina del Rio T."/>
            <person name="Dalin E."/>
            <person name="Tice H."/>
            <person name="Bruce D."/>
            <person name="Pitluck S."/>
            <person name="Richardson P."/>
        </authorList>
    </citation>
    <scope>NUCLEOTIDE SEQUENCE [LARGE SCALE GENOMIC DNA]</scope>
    <source>
        <strain evidence="1 2">DSM 13031</strain>
    </source>
</reference>
<gene>
    <name evidence="1" type="ORF">CferDRAFT_0527</name>
</gene>
<name>Q0YQL1_9CHLB</name>
<dbReference type="Proteomes" id="UP000004162">
    <property type="component" value="Unassembled WGS sequence"/>
</dbReference>
<evidence type="ECO:0000313" key="1">
    <source>
        <dbReference type="EMBL" id="EAT58607.1"/>
    </source>
</evidence>
<proteinExistence type="predicted"/>
<comment type="caution">
    <text evidence="1">The sequence shown here is derived from an EMBL/GenBank/DDBJ whole genome shotgun (WGS) entry which is preliminary data.</text>
</comment>
<dbReference type="AlphaFoldDB" id="Q0YQL1"/>
<dbReference type="EMBL" id="AASE01000016">
    <property type="protein sequence ID" value="EAT58607.1"/>
    <property type="molecule type" value="Genomic_DNA"/>
</dbReference>
<protein>
    <recommendedName>
        <fullName evidence="3">Peptidase S41</fullName>
    </recommendedName>
</protein>
<sequence length="110" mass="12582">MQLNRQYRGAYGGAALTTLRRRVSGFMIVLCLCSSFSARSLYSMPADEQEDFGIITSIDLLGEVYRQLSLNYVDKPDVRELMYAGIDRMLHTLDPYTVFLTRVTLRSLMN</sequence>